<evidence type="ECO:0000313" key="2">
    <source>
        <dbReference type="EMBL" id="MCF2531824.1"/>
    </source>
</evidence>
<dbReference type="AlphaFoldDB" id="A0AA41U7C3"/>
<evidence type="ECO:0000313" key="3">
    <source>
        <dbReference type="Proteomes" id="UP001165378"/>
    </source>
</evidence>
<protein>
    <recommendedName>
        <fullName evidence="4">Secreted protein</fullName>
    </recommendedName>
</protein>
<name>A0AA41U7C3_9ACTN</name>
<keyword evidence="3" id="KW-1185">Reference proteome</keyword>
<keyword evidence="1" id="KW-0732">Signal</keyword>
<evidence type="ECO:0000256" key="1">
    <source>
        <dbReference type="SAM" id="SignalP"/>
    </source>
</evidence>
<dbReference type="RefSeq" id="WP_235056475.1">
    <property type="nucleotide sequence ID" value="NZ_JAKFHA010000027.1"/>
</dbReference>
<comment type="caution">
    <text evidence="2">The sequence shown here is derived from an EMBL/GenBank/DDBJ whole genome shotgun (WGS) entry which is preliminary data.</text>
</comment>
<sequence>MLRSKIGKAVGLLASAIALTAATQTSASAAAVSWGTSYPQLGNAKCSDPTYLTSDSAIQSCIAWGGGYAQAYVIAYNTSTGTRYLPPINSISVIDAAGGNGGANSCAASSFPTYSTRFCKGPLNKITASSCINVFASTGYYWYESRVIWSPLVTACP</sequence>
<proteinExistence type="predicted"/>
<organism evidence="2 3">
    <name type="scientific">Yinghuangia soli</name>
    <dbReference type="NCBI Taxonomy" id="2908204"/>
    <lineage>
        <taxon>Bacteria</taxon>
        <taxon>Bacillati</taxon>
        <taxon>Actinomycetota</taxon>
        <taxon>Actinomycetes</taxon>
        <taxon>Kitasatosporales</taxon>
        <taxon>Streptomycetaceae</taxon>
        <taxon>Yinghuangia</taxon>
    </lineage>
</organism>
<dbReference type="EMBL" id="JAKFHA010000027">
    <property type="protein sequence ID" value="MCF2531824.1"/>
    <property type="molecule type" value="Genomic_DNA"/>
</dbReference>
<reference evidence="2" key="1">
    <citation type="submission" date="2022-01" db="EMBL/GenBank/DDBJ databases">
        <title>Genome-Based Taxonomic Classification of the Phylum Actinobacteria.</title>
        <authorList>
            <person name="Gao Y."/>
        </authorList>
    </citation>
    <scope>NUCLEOTIDE SEQUENCE</scope>
    <source>
        <strain evidence="2">KLBMP 8922</strain>
    </source>
</reference>
<dbReference type="Proteomes" id="UP001165378">
    <property type="component" value="Unassembled WGS sequence"/>
</dbReference>
<gene>
    <name evidence="2" type="ORF">LZ495_32040</name>
</gene>
<feature type="signal peptide" evidence="1">
    <location>
        <begin position="1"/>
        <end position="29"/>
    </location>
</feature>
<accession>A0AA41U7C3</accession>
<feature type="chain" id="PRO_5041444742" description="Secreted protein" evidence="1">
    <location>
        <begin position="30"/>
        <end position="157"/>
    </location>
</feature>
<evidence type="ECO:0008006" key="4">
    <source>
        <dbReference type="Google" id="ProtNLM"/>
    </source>
</evidence>